<organism evidence="10 11">
    <name type="scientific">Peptoanaerobacter stomatis</name>
    <dbReference type="NCBI Taxonomy" id="796937"/>
    <lineage>
        <taxon>Bacteria</taxon>
        <taxon>Bacillati</taxon>
        <taxon>Bacillota</taxon>
        <taxon>Clostridia</taxon>
        <taxon>Peptostreptococcales</taxon>
        <taxon>Filifactoraceae</taxon>
        <taxon>Peptoanaerobacter</taxon>
    </lineage>
</organism>
<dbReference type="UniPathway" id="UPA00148">
    <property type="reaction ID" value="UER00231"/>
</dbReference>
<dbReference type="Pfam" id="PF07685">
    <property type="entry name" value="GATase_3"/>
    <property type="match status" value="1"/>
</dbReference>
<dbReference type="PANTHER" id="PTHR43873">
    <property type="entry name" value="COBYRINATE A,C-DIAMIDE SYNTHASE"/>
    <property type="match status" value="1"/>
</dbReference>
<dbReference type="CDD" id="cd03130">
    <property type="entry name" value="GATase1_CobB"/>
    <property type="match status" value="1"/>
</dbReference>
<keyword evidence="3 7" id="KW-0547">Nucleotide-binding</keyword>
<dbReference type="EMBL" id="AFZG01000033">
    <property type="protein sequence ID" value="EHL18982.1"/>
    <property type="molecule type" value="Genomic_DNA"/>
</dbReference>
<evidence type="ECO:0000256" key="4">
    <source>
        <dbReference type="ARBA" id="ARBA00022840"/>
    </source>
</evidence>
<comment type="similarity">
    <text evidence="7">Belongs to the CobB/CbiA family.</text>
</comment>
<dbReference type="InterPro" id="IPR029062">
    <property type="entry name" value="Class_I_gatase-like"/>
</dbReference>
<dbReference type="InterPro" id="IPR004484">
    <property type="entry name" value="CbiA/CobB_synth"/>
</dbReference>
<dbReference type="Gene3D" id="3.40.50.880">
    <property type="match status" value="1"/>
</dbReference>
<keyword evidence="4 7" id="KW-0067">ATP-binding</keyword>
<evidence type="ECO:0000256" key="5">
    <source>
        <dbReference type="ARBA" id="ARBA00022842"/>
    </source>
</evidence>
<dbReference type="InterPro" id="IPR027417">
    <property type="entry name" value="P-loop_NTPase"/>
</dbReference>
<comment type="domain">
    <text evidence="7">Comprises of two domains. The C-terminal domain contains the binding site for glutamine and catalyzes the hydrolysis of this substrate to glutamate and ammonia. The N-terminal domain is anticipated to bind ATP and cobyrinate and catalyzes the ultimate synthesis of the diamide product. The ammonia produced via the glutaminase domain is probably translocated to the adjacent domain via a molecular tunnel, where it reacts with an activated intermediate.</text>
</comment>
<dbReference type="RefSeq" id="WP_009529733.1">
    <property type="nucleotide sequence ID" value="NZ_JH414617.1"/>
</dbReference>
<comment type="miscellaneous">
    <text evidence="7">The a and c carboxylates of cobyrinate are activated for nucleophilic attack via formation of a phosphorylated intermediate by ATP. CbiA catalyzes first the amidation of the c-carboxylate, and then that of the a-carboxylate.</text>
</comment>
<dbReference type="PROSITE" id="PS51274">
    <property type="entry name" value="GATASE_COBBQ"/>
    <property type="match status" value="1"/>
</dbReference>
<proteinExistence type="inferred from homology"/>
<sequence>MKKIIIAGTSSGVGKTTITCGIMRALRDMSIKVVPFKIGADYIDTTYHCLATDNTSTNLDEFMLSKNTIKRIFMQNMKFSDIAIIEGVMGLFDGYQDRDDYCSTASMSKILDSPIILIIDAGKMATSIAPIIKGFLEYDKQLNIVGIILNNVSTDSHYNILKNAIKKISNIKILGRIPKQKDINLSSRHLGLKLATEDTENEEKIKKISQIVKENIDLQSLLDLSISPDLSYIPDNINKNYDITLAVAMDKAFNFYYKNSIEEFEKRGVKIVKFNTFTDNKLPKCDGIYIGGGYPELYARELSQNKSLIQDIKEKSENNMPIYAECGGLMYLGRHIEIENISYEMTGIFDGISKMTPKLQRFGYCIAKSLYDTPLTKKGEILKGHEFHHSVFETNLYTAFEMEKELYDKSVKKWNGGYLYKNTLASYLHIHFASNPNITNNFCQNMLNYKLLNP</sequence>
<dbReference type="AlphaFoldDB" id="G9XDJ4"/>
<evidence type="ECO:0000259" key="8">
    <source>
        <dbReference type="Pfam" id="PF01656"/>
    </source>
</evidence>
<reference evidence="10 11" key="1">
    <citation type="submission" date="2011-08" db="EMBL/GenBank/DDBJ databases">
        <title>The Genome Sequence of Eubacteriaceae bacterium CM5.</title>
        <authorList>
            <consortium name="The Broad Institute Genome Sequencing Platform"/>
            <person name="Earl A."/>
            <person name="Ward D."/>
            <person name="Feldgarden M."/>
            <person name="Gevers D."/>
            <person name="Sizova M."/>
            <person name="Hazen A."/>
            <person name="Epstein S."/>
            <person name="Young S.K."/>
            <person name="Zeng Q."/>
            <person name="Gargeya S."/>
            <person name="Fitzgerald M."/>
            <person name="Haas B."/>
            <person name="Abouelleil A."/>
            <person name="Alvarado L."/>
            <person name="Arachchi H.M."/>
            <person name="Berlin A."/>
            <person name="Brown A."/>
            <person name="Chapman S.B."/>
            <person name="Chen Z."/>
            <person name="Dunbar C."/>
            <person name="Freedman E."/>
            <person name="Gearin G."/>
            <person name="Gellesch M."/>
            <person name="Goldberg J."/>
            <person name="Griggs A."/>
            <person name="Gujja S."/>
            <person name="Heiman D."/>
            <person name="Howarth C."/>
            <person name="Larson L."/>
            <person name="Lui A."/>
            <person name="MacDonald P.J.P."/>
            <person name="Montmayeur A."/>
            <person name="Murphy C."/>
            <person name="Neiman D."/>
            <person name="Pearson M."/>
            <person name="Priest M."/>
            <person name="Roberts A."/>
            <person name="Saif S."/>
            <person name="Shea T."/>
            <person name="Shenoy N."/>
            <person name="Sisk P."/>
            <person name="Stolte C."/>
            <person name="Sykes S."/>
            <person name="Wortman J."/>
            <person name="Nusbaum C."/>
            <person name="Birren B."/>
        </authorList>
    </citation>
    <scope>NUCLEOTIDE SEQUENCE [LARGE SCALE GENOMIC DNA]</scope>
    <source>
        <strain evidence="10 11">CM5</strain>
    </source>
</reference>
<dbReference type="NCBIfam" id="TIGR00379">
    <property type="entry name" value="cobB"/>
    <property type="match status" value="1"/>
</dbReference>
<name>G9XDJ4_9FIRM</name>
<dbReference type="SUPFAM" id="SSF52540">
    <property type="entry name" value="P-loop containing nucleoside triphosphate hydrolases"/>
    <property type="match status" value="1"/>
</dbReference>
<dbReference type="Proteomes" id="UP000003379">
    <property type="component" value="Unassembled WGS sequence"/>
</dbReference>
<evidence type="ECO:0000256" key="7">
    <source>
        <dbReference type="HAMAP-Rule" id="MF_00027"/>
    </source>
</evidence>
<keyword evidence="7" id="KW-0169">Cobalamin biosynthesis</keyword>
<dbReference type="HOGENOM" id="CLU_022752_2_1_9"/>
<dbReference type="PANTHER" id="PTHR43873:SF1">
    <property type="entry name" value="COBYRINATE A,C-DIAMIDE SYNTHASE"/>
    <property type="match status" value="1"/>
</dbReference>
<dbReference type="GO" id="GO:0009236">
    <property type="term" value="P:cobalamin biosynthetic process"/>
    <property type="evidence" value="ECO:0007669"/>
    <property type="project" value="UniProtKB-UniRule"/>
</dbReference>
<dbReference type="GO" id="GO:0042242">
    <property type="term" value="F:cobyrinic acid a,c-diamide synthase activity"/>
    <property type="evidence" value="ECO:0007669"/>
    <property type="project" value="UniProtKB-UniRule"/>
</dbReference>
<evidence type="ECO:0000256" key="2">
    <source>
        <dbReference type="ARBA" id="ARBA00022598"/>
    </source>
</evidence>
<feature type="domain" description="CobB/CobQ-like glutamine amidotransferase" evidence="9">
    <location>
        <begin position="245"/>
        <end position="435"/>
    </location>
</feature>
<dbReference type="NCBIfam" id="NF002204">
    <property type="entry name" value="PRK01077.1"/>
    <property type="match status" value="1"/>
</dbReference>
<evidence type="ECO:0000256" key="1">
    <source>
        <dbReference type="ARBA" id="ARBA00001946"/>
    </source>
</evidence>
<protein>
    <recommendedName>
        <fullName evidence="7">Cobyrinate a,c-diamide synthase</fullName>
        <ecNumber evidence="7">6.3.5.11</ecNumber>
    </recommendedName>
    <alternativeName>
        <fullName evidence="7">Cobyrinic acid a,c-diamide synthetase</fullName>
    </alternativeName>
</protein>
<dbReference type="CDD" id="cd05388">
    <property type="entry name" value="CobB_N"/>
    <property type="match status" value="1"/>
</dbReference>
<dbReference type="SUPFAM" id="SSF52317">
    <property type="entry name" value="Class I glutamine amidotransferase-like"/>
    <property type="match status" value="1"/>
</dbReference>
<dbReference type="STRING" id="796937.HMPREF9630_00937"/>
<comment type="caution">
    <text evidence="10">The sequence shown here is derived from an EMBL/GenBank/DDBJ whole genome shotgun (WGS) entry which is preliminary data.</text>
</comment>
<dbReference type="GO" id="GO:0005524">
    <property type="term" value="F:ATP binding"/>
    <property type="evidence" value="ECO:0007669"/>
    <property type="project" value="UniProtKB-UniRule"/>
</dbReference>
<accession>G9XDJ4</accession>
<keyword evidence="2 7" id="KW-0436">Ligase</keyword>
<evidence type="ECO:0000313" key="11">
    <source>
        <dbReference type="Proteomes" id="UP000003379"/>
    </source>
</evidence>
<dbReference type="EC" id="6.3.5.11" evidence="7"/>
<comment type="cofactor">
    <cofactor evidence="1 7">
        <name>Mg(2+)</name>
        <dbReference type="ChEBI" id="CHEBI:18420"/>
    </cofactor>
</comment>
<evidence type="ECO:0000256" key="6">
    <source>
        <dbReference type="ARBA" id="ARBA00022962"/>
    </source>
</evidence>
<comment type="pathway">
    <text evidence="7">Cofactor biosynthesis; adenosylcobalamin biosynthesis; cob(II)yrinate a,c-diamide from sirohydrochlorin (anaerobic route): step 10/10.</text>
</comment>
<evidence type="ECO:0000259" key="9">
    <source>
        <dbReference type="Pfam" id="PF07685"/>
    </source>
</evidence>
<dbReference type="InterPro" id="IPR002586">
    <property type="entry name" value="CobQ/CobB/MinD/ParA_Nub-bd_dom"/>
</dbReference>
<dbReference type="InterPro" id="IPR011698">
    <property type="entry name" value="GATase_3"/>
</dbReference>
<feature type="site" description="Increases nucleophilicity of active site Cys" evidence="7">
    <location>
        <position position="429"/>
    </location>
</feature>
<dbReference type="PATRIC" id="fig|796940.3.peg.1348"/>
<dbReference type="Pfam" id="PF01656">
    <property type="entry name" value="CbiA"/>
    <property type="match status" value="1"/>
</dbReference>
<comment type="function">
    <text evidence="7">Catalyzes the ATP-dependent amidation of the two carboxylate groups at positions a and c of cobyrinate, using either L-glutamine or ammonia as the nitrogen source.</text>
</comment>
<keyword evidence="5 7" id="KW-0460">Magnesium</keyword>
<evidence type="ECO:0000256" key="3">
    <source>
        <dbReference type="ARBA" id="ARBA00022741"/>
    </source>
</evidence>
<feature type="active site" description="Nucleophile" evidence="7">
    <location>
        <position position="326"/>
    </location>
</feature>
<feature type="domain" description="CobQ/CobB/MinD/ParA nucleotide binding" evidence="8">
    <location>
        <begin position="4"/>
        <end position="188"/>
    </location>
</feature>
<keyword evidence="6 7" id="KW-0315">Glutamine amidotransferase</keyword>
<dbReference type="HAMAP" id="MF_00027">
    <property type="entry name" value="CobB_CbiA"/>
    <property type="match status" value="1"/>
</dbReference>
<evidence type="ECO:0000313" key="10">
    <source>
        <dbReference type="EMBL" id="EHL18982.1"/>
    </source>
</evidence>
<gene>
    <name evidence="7" type="primary">cbiA</name>
    <name evidence="10" type="ORF">HMPREF9628_01867</name>
</gene>
<comment type="catalytic activity">
    <reaction evidence="7">
        <text>cob(II)yrinate + 2 L-glutamine + 2 ATP + 2 H2O = cob(II)yrinate a,c diamide + 2 L-glutamate + 2 ADP + 2 phosphate + 2 H(+)</text>
        <dbReference type="Rhea" id="RHEA:26289"/>
        <dbReference type="ChEBI" id="CHEBI:15377"/>
        <dbReference type="ChEBI" id="CHEBI:15378"/>
        <dbReference type="ChEBI" id="CHEBI:29985"/>
        <dbReference type="ChEBI" id="CHEBI:30616"/>
        <dbReference type="ChEBI" id="CHEBI:43474"/>
        <dbReference type="ChEBI" id="CHEBI:58359"/>
        <dbReference type="ChEBI" id="CHEBI:58537"/>
        <dbReference type="ChEBI" id="CHEBI:58894"/>
        <dbReference type="ChEBI" id="CHEBI:456216"/>
        <dbReference type="EC" id="6.3.5.11"/>
    </reaction>
</comment>
<dbReference type="Gene3D" id="3.40.50.300">
    <property type="entry name" value="P-loop containing nucleotide triphosphate hydrolases"/>
    <property type="match status" value="2"/>
</dbReference>